<dbReference type="GO" id="GO:0010090">
    <property type="term" value="P:trichome morphogenesis"/>
    <property type="evidence" value="ECO:0007669"/>
    <property type="project" value="InterPro"/>
</dbReference>
<evidence type="ECO:0000313" key="4">
    <source>
        <dbReference type="Proteomes" id="UP000017836"/>
    </source>
</evidence>
<dbReference type="OrthoDB" id="2017423at2759"/>
<dbReference type="InterPro" id="IPR044708">
    <property type="entry name" value="CPR5"/>
</dbReference>
<feature type="compositionally biased region" description="Polar residues" evidence="1">
    <location>
        <begin position="1"/>
        <end position="16"/>
    </location>
</feature>
<proteinExistence type="predicted"/>
<feature type="region of interest" description="Disordered" evidence="1">
    <location>
        <begin position="131"/>
        <end position="151"/>
    </location>
</feature>
<dbReference type="AlphaFoldDB" id="W1PKV7"/>
<evidence type="ECO:0000313" key="3">
    <source>
        <dbReference type="EMBL" id="ERN08296.1"/>
    </source>
</evidence>
<dbReference type="KEGG" id="atr:18995737"/>
<dbReference type="STRING" id="13333.W1PKV7"/>
<feature type="transmembrane region" description="Helical" evidence="2">
    <location>
        <begin position="513"/>
        <end position="532"/>
    </location>
</feature>
<keyword evidence="4" id="KW-1185">Reference proteome</keyword>
<keyword evidence="2" id="KW-1133">Transmembrane helix</keyword>
<evidence type="ECO:0008006" key="5">
    <source>
        <dbReference type="Google" id="ProtNLM"/>
    </source>
</evidence>
<feature type="compositionally biased region" description="Basic residues" evidence="1">
    <location>
        <begin position="135"/>
        <end position="145"/>
    </location>
</feature>
<dbReference type="eggNOG" id="ENOG502QU8R">
    <property type="taxonomic scope" value="Eukaryota"/>
</dbReference>
<feature type="region of interest" description="Disordered" evidence="1">
    <location>
        <begin position="1"/>
        <end position="24"/>
    </location>
</feature>
<dbReference type="PANTHER" id="PTHR35322:SF2">
    <property type="entry name" value="PROTEIN CPR-5"/>
    <property type="match status" value="1"/>
</dbReference>
<dbReference type="OMA" id="YWEVLCS"/>
<organism evidence="3 4">
    <name type="scientific">Amborella trichopoda</name>
    <dbReference type="NCBI Taxonomy" id="13333"/>
    <lineage>
        <taxon>Eukaryota</taxon>
        <taxon>Viridiplantae</taxon>
        <taxon>Streptophyta</taxon>
        <taxon>Embryophyta</taxon>
        <taxon>Tracheophyta</taxon>
        <taxon>Spermatophyta</taxon>
        <taxon>Magnoliopsida</taxon>
        <taxon>Amborellales</taxon>
        <taxon>Amborellaceae</taxon>
        <taxon>Amborella</taxon>
    </lineage>
</organism>
<dbReference type="GO" id="GO:0010150">
    <property type="term" value="P:leaf senescence"/>
    <property type="evidence" value="ECO:0007669"/>
    <property type="project" value="InterPro"/>
</dbReference>
<feature type="transmembrane region" description="Helical" evidence="2">
    <location>
        <begin position="587"/>
        <end position="610"/>
    </location>
</feature>
<evidence type="ECO:0000256" key="2">
    <source>
        <dbReference type="SAM" id="Phobius"/>
    </source>
</evidence>
<keyword evidence="2" id="KW-0472">Membrane</keyword>
<feature type="transmembrane region" description="Helical" evidence="2">
    <location>
        <begin position="480"/>
        <end position="501"/>
    </location>
</feature>
<dbReference type="Proteomes" id="UP000017836">
    <property type="component" value="Unassembled WGS sequence"/>
</dbReference>
<protein>
    <recommendedName>
        <fullName evidence="5">Protein CPR-5</fullName>
    </recommendedName>
</protein>
<evidence type="ECO:0000256" key="1">
    <source>
        <dbReference type="SAM" id="MobiDB-lite"/>
    </source>
</evidence>
<feature type="transmembrane region" description="Helical" evidence="2">
    <location>
        <begin position="544"/>
        <end position="567"/>
    </location>
</feature>
<dbReference type="HOGENOM" id="CLU_029740_2_0_1"/>
<gene>
    <name evidence="3" type="ORF">AMTR_s00156p00040920</name>
</gene>
<dbReference type="PANTHER" id="PTHR35322">
    <property type="entry name" value="PROTEIN CPR-5"/>
    <property type="match status" value="1"/>
</dbReference>
<accession>W1PKV7</accession>
<sequence length="628" mass="70037">MQSLSHGFTACTNKSSRQGKESLRIDKEVGYAKDGDFLSLTNSPTPSSSSICTVADDYIEVCLQGFGNRGSKDMGECSSGILGEVRDKSGVKTDRFLSFETALKESDGRDNGVNQVGFSCSEISEFCDVPDRSKSSKRRTRKTSRKAQTSLRRSIQIMNKRANLRIWSDKAVERCSSSSGDDQVLEALGYPLGMSIAAVFSKALDTPREKMPADHISKLCSNAMKESFLHFFGDRFNAFVGNFEKSFGSTLKTLQLVDRASTDEKTTVPCLSEVKVNPSIPLPSANICDSGGGVEESDENIAETSISQQVVLHGHVNQQLVQVAQSIDDIRFRQSVMGTFEKSVIEQARSNDLKTCEIGLIIRRMRLKEAQLALDSDSNSLQRVKLSMDVSKASFKEEKLKDQMKDSGHAELIKMCNDCLVAGMLIMSASLGYAVYTYSYDRITEATMSCTPSSKGSSKSWFRNPMDLMIPQLQYVRCQFIVMSRLLFCMFMVLAIAYLLLQRSGSSRQTMPLTFILILLGVFCGFAGKLCVDGLGGSGYWWLAYWEVLCALHLFANCFTPALYFILNGPIAISFRKKEKVRIPYWIRVFVFYSCILVIHPVLCGLVPFASLHDWKDHFSTLWAHHLY</sequence>
<name>W1PKV7_AMBTC</name>
<dbReference type="Gramene" id="ERN08296">
    <property type="protein sequence ID" value="ERN08296"/>
    <property type="gene ID" value="AMTR_s00156p00040920"/>
</dbReference>
<keyword evidence="2" id="KW-0812">Transmembrane</keyword>
<dbReference type="EMBL" id="KI393527">
    <property type="protein sequence ID" value="ERN08296.1"/>
    <property type="molecule type" value="Genomic_DNA"/>
</dbReference>
<dbReference type="GO" id="GO:0006952">
    <property type="term" value="P:defense response"/>
    <property type="evidence" value="ECO:0007669"/>
    <property type="project" value="InterPro"/>
</dbReference>
<reference evidence="4" key="1">
    <citation type="journal article" date="2013" name="Science">
        <title>The Amborella genome and the evolution of flowering plants.</title>
        <authorList>
            <consortium name="Amborella Genome Project"/>
        </authorList>
    </citation>
    <scope>NUCLEOTIDE SEQUENCE [LARGE SCALE GENOMIC DNA]</scope>
</reference>